<accession>A0ABN7P526</accession>
<name>A0ABN7P526_TIMPD</name>
<protein>
    <recommendedName>
        <fullName evidence="5">CYRIA/CYRIB Rac1 binding domain-containing protein</fullName>
    </recommendedName>
</protein>
<evidence type="ECO:0000256" key="3">
    <source>
        <dbReference type="ARBA" id="ARBA00023136"/>
    </source>
</evidence>
<dbReference type="PANTHER" id="PTHR12422">
    <property type="entry name" value="GH09096P"/>
    <property type="match status" value="1"/>
</dbReference>
<sequence>MLPEYLQFNTVEIGRDWSLFTSNKKRKIINHAMKTPAIQNDFSYYRRTMTRQRMSSQDGLLLTDTREVTNELANRMSLFYAHATPMLKVLSEATTRFVAEPPHPYSSFLSYSLSRTFPSLYVCHQQPVDTIYGQTWFTVATNIFTTYKGHTLTPFDRETSAVF</sequence>
<feature type="domain" description="CYRIA/CYRIB Rac1 binding" evidence="5">
    <location>
        <begin position="31"/>
        <end position="101"/>
    </location>
</feature>
<keyword evidence="3" id="KW-0472">Membrane</keyword>
<evidence type="ECO:0000259" key="5">
    <source>
        <dbReference type="Pfam" id="PF07159"/>
    </source>
</evidence>
<reference evidence="6" key="1">
    <citation type="submission" date="2021-03" db="EMBL/GenBank/DDBJ databases">
        <authorList>
            <person name="Tran Van P."/>
        </authorList>
    </citation>
    <scope>NUCLEOTIDE SEQUENCE</scope>
</reference>
<dbReference type="InterPro" id="IPR009828">
    <property type="entry name" value="CYRIA/CYRIB_Rac1-bd"/>
</dbReference>
<proteinExistence type="inferred from homology"/>
<comment type="subcellular location">
    <subcellularLocation>
        <location evidence="1">Membrane</location>
        <topology evidence="1">Lipid-anchor</topology>
    </subcellularLocation>
</comment>
<gene>
    <name evidence="6" type="ORF">TPAB3V08_LOCUS8157</name>
</gene>
<evidence type="ECO:0000256" key="1">
    <source>
        <dbReference type="ARBA" id="ARBA00004635"/>
    </source>
</evidence>
<keyword evidence="7" id="KW-1185">Reference proteome</keyword>
<comment type="similarity">
    <text evidence="2">Belongs to the CYRI family.</text>
</comment>
<dbReference type="Pfam" id="PF07159">
    <property type="entry name" value="CYRIA-B_Rac1-bd"/>
    <property type="match status" value="1"/>
</dbReference>
<dbReference type="InterPro" id="IPR039789">
    <property type="entry name" value="CYRI"/>
</dbReference>
<evidence type="ECO:0000313" key="6">
    <source>
        <dbReference type="EMBL" id="CAG2061202.1"/>
    </source>
</evidence>
<evidence type="ECO:0000256" key="2">
    <source>
        <dbReference type="ARBA" id="ARBA00005778"/>
    </source>
</evidence>
<keyword evidence="4" id="KW-0449">Lipoprotein</keyword>
<evidence type="ECO:0000313" key="7">
    <source>
        <dbReference type="Proteomes" id="UP001153148"/>
    </source>
</evidence>
<dbReference type="EMBL" id="CAJPIN010014953">
    <property type="protein sequence ID" value="CAG2061202.1"/>
    <property type="molecule type" value="Genomic_DNA"/>
</dbReference>
<evidence type="ECO:0000256" key="4">
    <source>
        <dbReference type="ARBA" id="ARBA00023288"/>
    </source>
</evidence>
<comment type="caution">
    <text evidence="6">The sequence shown here is derived from an EMBL/GenBank/DDBJ whole genome shotgun (WGS) entry which is preliminary data.</text>
</comment>
<organism evidence="6 7">
    <name type="scientific">Timema podura</name>
    <name type="common">Walking stick</name>
    <dbReference type="NCBI Taxonomy" id="61482"/>
    <lineage>
        <taxon>Eukaryota</taxon>
        <taxon>Metazoa</taxon>
        <taxon>Ecdysozoa</taxon>
        <taxon>Arthropoda</taxon>
        <taxon>Hexapoda</taxon>
        <taxon>Insecta</taxon>
        <taxon>Pterygota</taxon>
        <taxon>Neoptera</taxon>
        <taxon>Polyneoptera</taxon>
        <taxon>Phasmatodea</taxon>
        <taxon>Timematodea</taxon>
        <taxon>Timematoidea</taxon>
        <taxon>Timematidae</taxon>
        <taxon>Timema</taxon>
    </lineage>
</organism>
<dbReference type="Proteomes" id="UP001153148">
    <property type="component" value="Unassembled WGS sequence"/>
</dbReference>